<organism evidence="3 4">
    <name type="scientific">Kitasatospora purpeofusca</name>
    <dbReference type="NCBI Taxonomy" id="67352"/>
    <lineage>
        <taxon>Bacteria</taxon>
        <taxon>Bacillati</taxon>
        <taxon>Actinomycetota</taxon>
        <taxon>Actinomycetes</taxon>
        <taxon>Kitasatosporales</taxon>
        <taxon>Streptomycetaceae</taxon>
        <taxon>Kitasatospora</taxon>
    </lineage>
</organism>
<dbReference type="PROSITE" id="PS51186">
    <property type="entry name" value="GNAT"/>
    <property type="match status" value="1"/>
</dbReference>
<feature type="region of interest" description="Disordered" evidence="1">
    <location>
        <begin position="91"/>
        <end position="112"/>
    </location>
</feature>
<dbReference type="RefSeq" id="WP_328954324.1">
    <property type="nucleotide sequence ID" value="NZ_CP108110.1"/>
</dbReference>
<name>A0ABZ1TWG6_9ACTN</name>
<evidence type="ECO:0000256" key="1">
    <source>
        <dbReference type="SAM" id="MobiDB-lite"/>
    </source>
</evidence>
<feature type="compositionally biased region" description="Basic and acidic residues" evidence="1">
    <location>
        <begin position="307"/>
        <end position="319"/>
    </location>
</feature>
<dbReference type="Pfam" id="PF00583">
    <property type="entry name" value="Acetyltransf_1"/>
    <property type="match status" value="1"/>
</dbReference>
<protein>
    <recommendedName>
        <fullName evidence="2">N-acetyltransferase domain-containing protein</fullName>
    </recommendedName>
</protein>
<keyword evidence="4" id="KW-1185">Reference proteome</keyword>
<dbReference type="InterPro" id="IPR016181">
    <property type="entry name" value="Acyl_CoA_acyltransferase"/>
</dbReference>
<sequence length="349" mass="37908">MVNSWDMAVERVQERLAAAPALRAVADEEGREFALWDLAACAEGELGELVDPATIGPAEEARLRARLGESGREWPGGEFYRRRYWLLGDGGPGGPAGPGDTQGRGAQQGRGAEPVGTVAVDNWTRGAGQLAVSSLYLRPGARGRGLAAAALDRIYRAATAEGLSGYRLEADWAWPRAVRYYLRRGLWVRSWKHAIGLTRMPQLPPYQVREEHGRLVLLVADRPSGAPSGEVWTPLLAAGREGRWLRLDETAAYRQADGWVHDYARSTLALHLALAGRPLVRGPQWWAEAWRWSDGGEPEGLAHRIEQFERRRGADDDRTAAPSGPALPGVALPGVELPAPAPRPGAVAP</sequence>
<dbReference type="SUPFAM" id="SSF55729">
    <property type="entry name" value="Acyl-CoA N-acyltransferases (Nat)"/>
    <property type="match status" value="1"/>
</dbReference>
<evidence type="ECO:0000313" key="4">
    <source>
        <dbReference type="Proteomes" id="UP001432222"/>
    </source>
</evidence>
<gene>
    <name evidence="3" type="ORF">OHA16_10060</name>
</gene>
<dbReference type="Gene3D" id="3.40.630.30">
    <property type="match status" value="1"/>
</dbReference>
<dbReference type="InterPro" id="IPR000182">
    <property type="entry name" value="GNAT_dom"/>
</dbReference>
<dbReference type="EMBL" id="CP108110">
    <property type="protein sequence ID" value="WUQ83291.1"/>
    <property type="molecule type" value="Genomic_DNA"/>
</dbReference>
<feature type="compositionally biased region" description="Gly residues" evidence="1">
    <location>
        <begin position="91"/>
        <end position="108"/>
    </location>
</feature>
<feature type="domain" description="N-acetyltransferase" evidence="2">
    <location>
        <begin position="53"/>
        <end position="220"/>
    </location>
</feature>
<evidence type="ECO:0000313" key="3">
    <source>
        <dbReference type="EMBL" id="WUQ83291.1"/>
    </source>
</evidence>
<accession>A0ABZ1TWG6</accession>
<proteinExistence type="predicted"/>
<evidence type="ECO:0000259" key="2">
    <source>
        <dbReference type="PROSITE" id="PS51186"/>
    </source>
</evidence>
<reference evidence="3" key="1">
    <citation type="submission" date="2022-10" db="EMBL/GenBank/DDBJ databases">
        <title>The complete genomes of actinobacterial strains from the NBC collection.</title>
        <authorList>
            <person name="Joergensen T.S."/>
            <person name="Alvarez Arevalo M."/>
            <person name="Sterndorff E.B."/>
            <person name="Faurdal D."/>
            <person name="Vuksanovic O."/>
            <person name="Mourched A.-S."/>
            <person name="Charusanti P."/>
            <person name="Shaw S."/>
            <person name="Blin K."/>
            <person name="Weber T."/>
        </authorList>
    </citation>
    <scope>NUCLEOTIDE SEQUENCE</scope>
    <source>
        <strain evidence="3">NBC_00222</strain>
    </source>
</reference>
<feature type="region of interest" description="Disordered" evidence="1">
    <location>
        <begin position="307"/>
        <end position="349"/>
    </location>
</feature>
<dbReference type="Proteomes" id="UP001432222">
    <property type="component" value="Chromosome"/>
</dbReference>